<reference evidence="7 8" key="1">
    <citation type="submission" date="2020-07" db="EMBL/GenBank/DDBJ databases">
        <title>Genomic Encyclopedia of Type Strains, Phase III (KMG-III): the genomes of soil and plant-associated and newly described type strains.</title>
        <authorList>
            <person name="Whitman W."/>
        </authorList>
    </citation>
    <scope>NUCLEOTIDE SEQUENCE [LARGE SCALE GENOMIC DNA]</scope>
    <source>
        <strain evidence="7 8">DSM 11255</strain>
    </source>
</reference>
<dbReference type="RefSeq" id="WP_028052761.1">
    <property type="nucleotide sequence ID" value="NZ_ATYG01000029.1"/>
</dbReference>
<dbReference type="InterPro" id="IPR012340">
    <property type="entry name" value="NA-bd_OB-fold"/>
</dbReference>
<dbReference type="InterPro" id="IPR002792">
    <property type="entry name" value="TRAM_dom"/>
</dbReference>
<dbReference type="NCBIfam" id="TIGR00479">
    <property type="entry name" value="rumA"/>
    <property type="match status" value="1"/>
</dbReference>
<gene>
    <name evidence="7" type="ORF">HDG70_000723</name>
</gene>
<evidence type="ECO:0000256" key="2">
    <source>
        <dbReference type="ARBA" id="ARBA00022679"/>
    </source>
</evidence>
<feature type="binding site" evidence="4">
    <location>
        <position position="323"/>
    </location>
    <ligand>
        <name>S-adenosyl-L-methionine</name>
        <dbReference type="ChEBI" id="CHEBI:59789"/>
    </ligand>
</feature>
<dbReference type="GO" id="GO:0032259">
    <property type="term" value="P:methylation"/>
    <property type="evidence" value="ECO:0007669"/>
    <property type="project" value="UniProtKB-KW"/>
</dbReference>
<dbReference type="Gene3D" id="2.40.50.140">
    <property type="entry name" value="Nucleic acid-binding proteins"/>
    <property type="match status" value="1"/>
</dbReference>
<dbReference type="InterPro" id="IPR010280">
    <property type="entry name" value="U5_MeTrfase_fam"/>
</dbReference>
<keyword evidence="3 4" id="KW-0949">S-adenosyl-L-methionine</keyword>
<dbReference type="PANTHER" id="PTHR11061:SF30">
    <property type="entry name" value="TRNA (URACIL(54)-C(5))-METHYLTRANSFERASE"/>
    <property type="match status" value="1"/>
</dbReference>
<dbReference type="PROSITE" id="PS51687">
    <property type="entry name" value="SAM_MT_RNA_M5U"/>
    <property type="match status" value="1"/>
</dbReference>
<evidence type="ECO:0000256" key="3">
    <source>
        <dbReference type="ARBA" id="ARBA00022691"/>
    </source>
</evidence>
<dbReference type="SUPFAM" id="SSF53335">
    <property type="entry name" value="S-adenosyl-L-methionine-dependent methyltransferases"/>
    <property type="match status" value="1"/>
</dbReference>
<dbReference type="InterPro" id="IPR029063">
    <property type="entry name" value="SAM-dependent_MTases_sf"/>
</dbReference>
<comment type="caution">
    <text evidence="7">The sequence shown here is derived from an EMBL/GenBank/DDBJ whole genome shotgun (WGS) entry which is preliminary data.</text>
</comment>
<dbReference type="PROSITE" id="PS01230">
    <property type="entry name" value="TRMA_1"/>
    <property type="match status" value="1"/>
</dbReference>
<evidence type="ECO:0000256" key="5">
    <source>
        <dbReference type="PROSITE-ProRule" id="PRU10015"/>
    </source>
</evidence>
<accession>A0ABX2R783</accession>
<dbReference type="Pfam" id="PF05958">
    <property type="entry name" value="tRNA_U5-meth_tr"/>
    <property type="match status" value="1"/>
</dbReference>
<organism evidence="7 8">
    <name type="scientific">Carboxydothermus ferrireducens DSM 11255</name>
    <dbReference type="NCBI Taxonomy" id="1119529"/>
    <lineage>
        <taxon>Bacteria</taxon>
        <taxon>Bacillati</taxon>
        <taxon>Bacillota</taxon>
        <taxon>Clostridia</taxon>
        <taxon>Thermoanaerobacterales</taxon>
        <taxon>Thermoanaerobacteraceae</taxon>
        <taxon>Carboxydothermus</taxon>
    </lineage>
</organism>
<evidence type="ECO:0000256" key="4">
    <source>
        <dbReference type="PROSITE-ProRule" id="PRU01024"/>
    </source>
</evidence>
<dbReference type="EMBL" id="JACCBS010000001">
    <property type="protein sequence ID" value="NYE57017.1"/>
    <property type="molecule type" value="Genomic_DNA"/>
</dbReference>
<evidence type="ECO:0000256" key="1">
    <source>
        <dbReference type="ARBA" id="ARBA00022603"/>
    </source>
</evidence>
<feature type="binding site" evidence="4">
    <location>
        <position position="371"/>
    </location>
    <ligand>
        <name>S-adenosyl-L-methionine</name>
        <dbReference type="ChEBI" id="CHEBI:59789"/>
    </ligand>
</feature>
<protein>
    <submittedName>
        <fullName evidence="7">23S rRNA (Uracil1939-C5)-methyltransferase</fullName>
        <ecNumber evidence="7">2.1.1.190</ecNumber>
    </submittedName>
</protein>
<evidence type="ECO:0000313" key="8">
    <source>
        <dbReference type="Proteomes" id="UP000604066"/>
    </source>
</evidence>
<dbReference type="EC" id="2.1.1.190" evidence="7"/>
<feature type="binding site" evidence="4">
    <location>
        <position position="302"/>
    </location>
    <ligand>
        <name>S-adenosyl-L-methionine</name>
        <dbReference type="ChEBI" id="CHEBI:59789"/>
    </ligand>
</feature>
<feature type="active site" description="Nucleophile" evidence="4">
    <location>
        <position position="398"/>
    </location>
</feature>
<feature type="domain" description="TRAM" evidence="6">
    <location>
        <begin position="1"/>
        <end position="55"/>
    </location>
</feature>
<dbReference type="SUPFAM" id="SSF50249">
    <property type="entry name" value="Nucleic acid-binding proteins"/>
    <property type="match status" value="1"/>
</dbReference>
<evidence type="ECO:0000259" key="6">
    <source>
        <dbReference type="PROSITE" id="PS50926"/>
    </source>
</evidence>
<comment type="similarity">
    <text evidence="4">Belongs to the class I-like SAM-binding methyltransferase superfamily. RNA M5U methyltransferase family.</text>
</comment>
<evidence type="ECO:0000313" key="7">
    <source>
        <dbReference type="EMBL" id="NYE57017.1"/>
    </source>
</evidence>
<name>A0ABX2R783_9THEO</name>
<dbReference type="GO" id="GO:0008168">
    <property type="term" value="F:methyltransferase activity"/>
    <property type="evidence" value="ECO:0007669"/>
    <property type="project" value="UniProtKB-KW"/>
</dbReference>
<dbReference type="Proteomes" id="UP000604066">
    <property type="component" value="Unassembled WGS sequence"/>
</dbReference>
<dbReference type="Gene3D" id="3.40.50.150">
    <property type="entry name" value="Vaccinia Virus protein VP39"/>
    <property type="match status" value="1"/>
</dbReference>
<proteinExistence type="inferred from homology"/>
<feature type="active site" evidence="5">
    <location>
        <position position="398"/>
    </location>
</feature>
<feature type="binding site" evidence="4">
    <location>
        <position position="273"/>
    </location>
    <ligand>
        <name>S-adenosyl-L-methionine</name>
        <dbReference type="ChEBI" id="CHEBI:59789"/>
    </ligand>
</feature>
<dbReference type="InterPro" id="IPR030390">
    <property type="entry name" value="MeTrfase_TrmA_AS"/>
</dbReference>
<keyword evidence="1 4" id="KW-0489">Methyltransferase</keyword>
<dbReference type="Pfam" id="PF01938">
    <property type="entry name" value="TRAM"/>
    <property type="match status" value="1"/>
</dbReference>
<dbReference type="PANTHER" id="PTHR11061">
    <property type="entry name" value="RNA M5U METHYLTRANSFERASE"/>
    <property type="match status" value="1"/>
</dbReference>
<sequence>MEEILEIIDLTEEGLGIGKKEKRVYFVSGDVTVGDVVKVKVTGEKRGVILGEALEILTNSPYRDVPRCSHFGHCGGCSLQNLDYEQQLVLKKTKVYNIMKKIGRIDAPINSVLPNFAFYRYRQKVHFTFGSSQNKLAIGYFDRKNNWFPVTDCLIADKSLVEVAHYVTEILDAFKLKAYFNDAGVLRHLVVRKSSTTGEIQVVVTAVKLNFNVKEIAAKILLNPEIQTLTFHENPKKTREVFGKGTTVTFGTRYITEELLGISYRLTPLSFFQINPVQAEKIYRIALDYLDLGKTDMVFDGYSGVGSLTLPAARIAANVVGVEEIRDAVEVARTNAKLNGIANVNFFAGKVEEKLPWLLKKGYRFNKIILDPPREGVKKEVLEEIIKHGAERIVYVSCNPATQARDLEILAEAGYYPVEITPVDMFSQTMHVETVALIKKRNSYYLPS</sequence>
<keyword evidence="8" id="KW-1185">Reference proteome</keyword>
<dbReference type="Gene3D" id="2.40.50.1070">
    <property type="match status" value="1"/>
</dbReference>
<keyword evidence="2 4" id="KW-0808">Transferase</keyword>
<dbReference type="PROSITE" id="PS50926">
    <property type="entry name" value="TRAM"/>
    <property type="match status" value="1"/>
</dbReference>